<feature type="domain" description="AMP-dependent synthetase/ligase" evidence="2">
    <location>
        <begin position="491"/>
        <end position="593"/>
    </location>
</feature>
<reference evidence="4 5" key="1">
    <citation type="submission" date="2020-03" db="EMBL/GenBank/DDBJ databases">
        <title>Whole genome shotgun sequence of Phytohabitans houttuyneae NBRC 108639.</title>
        <authorList>
            <person name="Komaki H."/>
            <person name="Tamura T."/>
        </authorList>
    </citation>
    <scope>NUCLEOTIDE SEQUENCE [LARGE SCALE GENOMIC DNA]</scope>
    <source>
        <strain evidence="4 5">NBRC 108639</strain>
    </source>
</reference>
<dbReference type="EMBL" id="BLPF01000001">
    <property type="protein sequence ID" value="GFJ76302.1"/>
    <property type="molecule type" value="Genomic_DNA"/>
</dbReference>
<feature type="region of interest" description="Disordered" evidence="1">
    <location>
        <begin position="600"/>
        <end position="633"/>
    </location>
</feature>
<dbReference type="PANTHER" id="PTHR45527:SF1">
    <property type="entry name" value="FATTY ACID SYNTHASE"/>
    <property type="match status" value="1"/>
</dbReference>
<dbReference type="GO" id="GO:0047527">
    <property type="term" value="F:2,3-dihydroxybenzoate-serine ligase activity"/>
    <property type="evidence" value="ECO:0007669"/>
    <property type="project" value="TreeGrafter"/>
</dbReference>
<evidence type="ECO:0000313" key="5">
    <source>
        <dbReference type="Proteomes" id="UP000482800"/>
    </source>
</evidence>
<reference evidence="4 5" key="2">
    <citation type="submission" date="2020-03" db="EMBL/GenBank/DDBJ databases">
        <authorList>
            <person name="Ichikawa N."/>
            <person name="Kimura A."/>
            <person name="Kitahashi Y."/>
            <person name="Uohara A."/>
        </authorList>
    </citation>
    <scope>NUCLEOTIDE SEQUENCE [LARGE SCALE GENOMIC DNA]</scope>
    <source>
        <strain evidence="4 5">NBRC 108639</strain>
    </source>
</reference>
<feature type="compositionally biased region" description="Low complexity" evidence="1">
    <location>
        <begin position="614"/>
        <end position="625"/>
    </location>
</feature>
<dbReference type="Pfam" id="PF00668">
    <property type="entry name" value="Condensation"/>
    <property type="match status" value="1"/>
</dbReference>
<dbReference type="GO" id="GO:0009366">
    <property type="term" value="C:enterobactin synthetase complex"/>
    <property type="evidence" value="ECO:0007669"/>
    <property type="project" value="TreeGrafter"/>
</dbReference>
<dbReference type="Gene3D" id="3.30.559.10">
    <property type="entry name" value="Chloramphenicol acetyltransferase-like domain"/>
    <property type="match status" value="1"/>
</dbReference>
<dbReference type="GO" id="GO:0009239">
    <property type="term" value="P:enterobactin biosynthetic process"/>
    <property type="evidence" value="ECO:0007669"/>
    <property type="project" value="TreeGrafter"/>
</dbReference>
<dbReference type="InterPro" id="IPR023213">
    <property type="entry name" value="CAT-like_dom_sf"/>
</dbReference>
<accession>A0A6V8JUM6</accession>
<feature type="domain" description="Condensation" evidence="3">
    <location>
        <begin position="48"/>
        <end position="467"/>
    </location>
</feature>
<evidence type="ECO:0000259" key="3">
    <source>
        <dbReference type="Pfam" id="PF00668"/>
    </source>
</evidence>
<organism evidence="4 5">
    <name type="scientific">Phytohabitans houttuyneae</name>
    <dbReference type="NCBI Taxonomy" id="1076126"/>
    <lineage>
        <taxon>Bacteria</taxon>
        <taxon>Bacillati</taxon>
        <taxon>Actinomycetota</taxon>
        <taxon>Actinomycetes</taxon>
        <taxon>Micromonosporales</taxon>
        <taxon>Micromonosporaceae</taxon>
    </lineage>
</organism>
<name>A0A6V8JUM6_9ACTN</name>
<dbReference type="GO" id="GO:0008610">
    <property type="term" value="P:lipid biosynthetic process"/>
    <property type="evidence" value="ECO:0007669"/>
    <property type="project" value="UniProtKB-ARBA"/>
</dbReference>
<protein>
    <recommendedName>
        <fullName evidence="6">AMP-binding protein</fullName>
    </recommendedName>
</protein>
<dbReference type="InterPro" id="IPR001242">
    <property type="entry name" value="Condensation_dom"/>
</dbReference>
<dbReference type="AlphaFoldDB" id="A0A6V8JUM6"/>
<gene>
    <name evidence="4" type="ORF">Phou_004820</name>
</gene>
<dbReference type="Gene3D" id="3.40.50.980">
    <property type="match status" value="2"/>
</dbReference>
<dbReference type="SUPFAM" id="SSF52777">
    <property type="entry name" value="CoA-dependent acyltransferases"/>
    <property type="match status" value="2"/>
</dbReference>
<dbReference type="GO" id="GO:0031177">
    <property type="term" value="F:phosphopantetheine binding"/>
    <property type="evidence" value="ECO:0007669"/>
    <property type="project" value="TreeGrafter"/>
</dbReference>
<proteinExistence type="predicted"/>
<dbReference type="GO" id="GO:0005829">
    <property type="term" value="C:cytosol"/>
    <property type="evidence" value="ECO:0007669"/>
    <property type="project" value="TreeGrafter"/>
</dbReference>
<dbReference type="InterPro" id="IPR000873">
    <property type="entry name" value="AMP-dep_synth/lig_dom"/>
</dbReference>
<dbReference type="CDD" id="cd19531">
    <property type="entry name" value="LCL_NRPS-like"/>
    <property type="match status" value="1"/>
</dbReference>
<dbReference type="RefSeq" id="WP_218578660.1">
    <property type="nucleotide sequence ID" value="NZ_BLPF01000001.1"/>
</dbReference>
<dbReference type="Proteomes" id="UP000482800">
    <property type="component" value="Unassembled WGS sequence"/>
</dbReference>
<evidence type="ECO:0008006" key="6">
    <source>
        <dbReference type="Google" id="ProtNLM"/>
    </source>
</evidence>
<sequence length="633" mass="68196">MQRETMREEEHAERRSRLSAAKQALLAQRLGGTAAPVIPPLPAGEPPPLSWAQERLWFMEQFVPGTAAYTIPVVVRVPGGLDPAALRAALDHLAARHEVLRSTFHAGPDGTPRLRLVAHASVPVSEVEATEEGAREVISAALAQPFDLTRAPLLRAMLVHLSGGDHVLVLAVHHLVADGWSADLLLSELAELLAGGRPAAAPALRYADYAAWQRQRAGSGDLAYWRERLAGLPPLDLPTDRPRPDPPTYGGATHAFRIGGALRDRLAALARERGATLYMALLAGFQAVLGRYSGQDDFAVGSPVAGRHLPELEPIVGLFVNTLVMRADLSGGPSFAELLDRTRRSALDAYDRAEVPFERLVSELRVDRDVRRSPLFQVVFAFQNYGRGSTAFAPFDFDLPSTRFELELYASEAGDGLLCSVVYNRGLFDAVRIERLGGHLVTLLDAVTADPHAPVAAHELLTPAERAARDAWNSTATDLGPPGCLHRPVWTRAAADPDRVAVRHPGGALTYADLVAAAEHTAARLTEAGVRRGELVGVVMARGWEQVVAVLAVSRAGAAYLPIDADLPEARRRELLDLGGCRVALTQPGRTVEGRTTIVVTRGEGEPAAPTPPSRTTSPTSYSRRAPPERRRA</sequence>
<comment type="caution">
    <text evidence="4">The sequence shown here is derived from an EMBL/GenBank/DDBJ whole genome shotgun (WGS) entry which is preliminary data.</text>
</comment>
<dbReference type="GO" id="GO:0043041">
    <property type="term" value="P:amino acid activation for nonribosomal peptide biosynthetic process"/>
    <property type="evidence" value="ECO:0007669"/>
    <property type="project" value="TreeGrafter"/>
</dbReference>
<dbReference type="Pfam" id="PF00501">
    <property type="entry name" value="AMP-binding"/>
    <property type="match status" value="1"/>
</dbReference>
<dbReference type="PANTHER" id="PTHR45527">
    <property type="entry name" value="NONRIBOSOMAL PEPTIDE SYNTHETASE"/>
    <property type="match status" value="1"/>
</dbReference>
<dbReference type="Gene3D" id="3.30.559.30">
    <property type="entry name" value="Nonribosomal peptide synthetase, condensation domain"/>
    <property type="match status" value="1"/>
</dbReference>
<evidence type="ECO:0000256" key="1">
    <source>
        <dbReference type="SAM" id="MobiDB-lite"/>
    </source>
</evidence>
<keyword evidence="5" id="KW-1185">Reference proteome</keyword>
<evidence type="ECO:0000259" key="2">
    <source>
        <dbReference type="Pfam" id="PF00501"/>
    </source>
</evidence>
<evidence type="ECO:0000313" key="4">
    <source>
        <dbReference type="EMBL" id="GFJ76302.1"/>
    </source>
</evidence>
<dbReference type="SUPFAM" id="SSF56801">
    <property type="entry name" value="Acetyl-CoA synthetase-like"/>
    <property type="match status" value="1"/>
</dbReference>